<sequence length="297" mass="34111">MTTAARSRIQIAKPDIFKYLAGQSPPVFKLTDLQQILAEQRAGWRLAQRTTTQDFIDFLEKQGKLKTLRFPFPHRAETRFVWGSVPLLEVLLTLKPSCYYSHYTAVRMHGLTEQIPKTIYLNHEQHLKSQSTGGLAQERIDAAFRRKARESNNAIDFEGTRIYLINGKNTDELGVITESVTYDNETPITVRLTNLERTLIDITVRPAYAGGIFEVLKAFQLAKEQVSVNALAAMLKTINHTYPYHQAIGFYLERAGYRSNLLDLIKRFPMSYDFYLAHNMGDVEYVKAWRLYVPKGL</sequence>
<dbReference type="Proteomes" id="UP000215767">
    <property type="component" value="Unassembled WGS sequence"/>
</dbReference>
<evidence type="ECO:0000313" key="1">
    <source>
        <dbReference type="EMBL" id="OZI62693.1"/>
    </source>
</evidence>
<name>A0A261UP47_9BORD</name>
<gene>
    <name evidence="1" type="ORF">CAL28_26485</name>
</gene>
<dbReference type="EMBL" id="NEVS01000004">
    <property type="protein sequence ID" value="OZI62693.1"/>
    <property type="molecule type" value="Genomic_DNA"/>
</dbReference>
<keyword evidence="2" id="KW-1185">Reference proteome</keyword>
<protein>
    <recommendedName>
        <fullName evidence="3">AbiEi antitoxin C-terminal domain-containing protein</fullName>
    </recommendedName>
</protein>
<dbReference type="OrthoDB" id="3240019at2"/>
<organism evidence="1 2">
    <name type="scientific">Bordetella genomosp. 11</name>
    <dbReference type="NCBI Taxonomy" id="1416808"/>
    <lineage>
        <taxon>Bacteria</taxon>
        <taxon>Pseudomonadati</taxon>
        <taxon>Pseudomonadota</taxon>
        <taxon>Betaproteobacteria</taxon>
        <taxon>Burkholderiales</taxon>
        <taxon>Alcaligenaceae</taxon>
        <taxon>Bordetella</taxon>
    </lineage>
</organism>
<evidence type="ECO:0008006" key="3">
    <source>
        <dbReference type="Google" id="ProtNLM"/>
    </source>
</evidence>
<proteinExistence type="predicted"/>
<accession>A0A261UP47</accession>
<dbReference type="RefSeq" id="WP_094844065.1">
    <property type="nucleotide sequence ID" value="NZ_NEVS01000004.1"/>
</dbReference>
<evidence type="ECO:0000313" key="2">
    <source>
        <dbReference type="Proteomes" id="UP000215767"/>
    </source>
</evidence>
<dbReference type="AlphaFoldDB" id="A0A261UP47"/>
<reference evidence="2" key="1">
    <citation type="submission" date="2017-05" db="EMBL/GenBank/DDBJ databases">
        <title>Complete and WGS of Bordetella genogroups.</title>
        <authorList>
            <person name="Spilker T."/>
            <person name="Lipuma J."/>
        </authorList>
    </citation>
    <scope>NUCLEOTIDE SEQUENCE [LARGE SCALE GENOMIC DNA]</scope>
    <source>
        <strain evidence="2">AU8856</strain>
    </source>
</reference>
<comment type="caution">
    <text evidence="1">The sequence shown here is derived from an EMBL/GenBank/DDBJ whole genome shotgun (WGS) entry which is preliminary data.</text>
</comment>